<comment type="caution">
    <text evidence="2">The sequence shown here is derived from an EMBL/GenBank/DDBJ whole genome shotgun (WGS) entry which is preliminary data.</text>
</comment>
<accession>A0ABN2GE23</accession>
<dbReference type="PANTHER" id="PTHR34846">
    <property type="entry name" value="4-CARBOXYMUCONOLACTONE DECARBOXYLASE FAMILY PROTEIN (AFU_ORTHOLOGUE AFUA_6G11590)"/>
    <property type="match status" value="1"/>
</dbReference>
<dbReference type="Pfam" id="PF02627">
    <property type="entry name" value="CMD"/>
    <property type="match status" value="1"/>
</dbReference>
<organism evidence="2 3">
    <name type="scientific">Microbacterium lacus</name>
    <dbReference type="NCBI Taxonomy" id="415217"/>
    <lineage>
        <taxon>Bacteria</taxon>
        <taxon>Bacillati</taxon>
        <taxon>Actinomycetota</taxon>
        <taxon>Actinomycetes</taxon>
        <taxon>Micrococcales</taxon>
        <taxon>Microbacteriaceae</taxon>
        <taxon>Microbacterium</taxon>
    </lineage>
</organism>
<keyword evidence="3" id="KW-1185">Reference proteome</keyword>
<dbReference type="SUPFAM" id="SSF69118">
    <property type="entry name" value="AhpD-like"/>
    <property type="match status" value="1"/>
</dbReference>
<name>A0ABN2GE23_9MICO</name>
<evidence type="ECO:0000313" key="2">
    <source>
        <dbReference type="EMBL" id="GAA1669229.1"/>
    </source>
</evidence>
<dbReference type="Gene3D" id="1.20.1290.10">
    <property type="entry name" value="AhpD-like"/>
    <property type="match status" value="1"/>
</dbReference>
<protein>
    <submittedName>
        <fullName evidence="2">Carboxymuconolactone decarboxylase family protein</fullName>
    </submittedName>
</protein>
<dbReference type="InterPro" id="IPR003779">
    <property type="entry name" value="CMD-like"/>
</dbReference>
<evidence type="ECO:0000313" key="3">
    <source>
        <dbReference type="Proteomes" id="UP001500596"/>
    </source>
</evidence>
<proteinExistence type="predicted"/>
<feature type="domain" description="Carboxymuconolactone decarboxylase-like" evidence="1">
    <location>
        <begin position="14"/>
        <end position="99"/>
    </location>
</feature>
<dbReference type="PANTHER" id="PTHR34846:SF10">
    <property type="entry name" value="CYTOPLASMIC PROTEIN"/>
    <property type="match status" value="1"/>
</dbReference>
<dbReference type="RefSeq" id="WP_344052561.1">
    <property type="nucleotide sequence ID" value="NZ_BAAAPK010000001.1"/>
</dbReference>
<gene>
    <name evidence="2" type="ORF">GCM10009807_11710</name>
</gene>
<dbReference type="InterPro" id="IPR029032">
    <property type="entry name" value="AhpD-like"/>
</dbReference>
<evidence type="ECO:0000259" key="1">
    <source>
        <dbReference type="Pfam" id="PF02627"/>
    </source>
</evidence>
<dbReference type="NCBIfam" id="TIGR00778">
    <property type="entry name" value="ahpD_dom"/>
    <property type="match status" value="1"/>
</dbReference>
<reference evidence="2 3" key="1">
    <citation type="journal article" date="2019" name="Int. J. Syst. Evol. Microbiol.">
        <title>The Global Catalogue of Microorganisms (GCM) 10K type strain sequencing project: providing services to taxonomists for standard genome sequencing and annotation.</title>
        <authorList>
            <consortium name="The Broad Institute Genomics Platform"/>
            <consortium name="The Broad Institute Genome Sequencing Center for Infectious Disease"/>
            <person name="Wu L."/>
            <person name="Ma J."/>
        </authorList>
    </citation>
    <scope>NUCLEOTIDE SEQUENCE [LARGE SCALE GENOMIC DNA]</scope>
    <source>
        <strain evidence="2 3">JCM 15575</strain>
    </source>
</reference>
<dbReference type="EMBL" id="BAAAPK010000001">
    <property type="protein sequence ID" value="GAA1669229.1"/>
    <property type="molecule type" value="Genomic_DNA"/>
</dbReference>
<sequence>MSQPARVHLSKSAPDAYKALAAFSRTVGAIADDAGIDERLKELVQIHVSQLNGCAFCVRVHVERAAKAGISADTIAQVAVWRESGVFSERERAGLELAESFTFISDDGVPDDVYDRVGGILSEPEYVGLSWILVAINAFNRVAIAGRYSTPPRDDLVREDHDAASGAAW</sequence>
<dbReference type="Proteomes" id="UP001500596">
    <property type="component" value="Unassembled WGS sequence"/>
</dbReference>
<dbReference type="InterPro" id="IPR004675">
    <property type="entry name" value="AhpD_core"/>
</dbReference>